<protein>
    <submittedName>
        <fullName evidence="1">Ribonuclease H-like domain-containing protein</fullName>
    </submittedName>
</protein>
<proteinExistence type="predicted"/>
<comment type="caution">
    <text evidence="1">The sequence shown here is derived from an EMBL/GenBank/DDBJ whole genome shotgun (WGS) entry which is preliminary data.</text>
</comment>
<evidence type="ECO:0000313" key="2">
    <source>
        <dbReference type="Proteomes" id="UP001207468"/>
    </source>
</evidence>
<dbReference type="EMBL" id="JAGFNK010000167">
    <property type="protein sequence ID" value="KAI9462609.1"/>
    <property type="molecule type" value="Genomic_DNA"/>
</dbReference>
<keyword evidence="2" id="KW-1185">Reference proteome</keyword>
<dbReference type="Proteomes" id="UP001207468">
    <property type="component" value="Unassembled WGS sequence"/>
</dbReference>
<name>A0ACC0U486_9AGAM</name>
<organism evidence="1 2">
    <name type="scientific">Russula earlei</name>
    <dbReference type="NCBI Taxonomy" id="71964"/>
    <lineage>
        <taxon>Eukaryota</taxon>
        <taxon>Fungi</taxon>
        <taxon>Dikarya</taxon>
        <taxon>Basidiomycota</taxon>
        <taxon>Agaricomycotina</taxon>
        <taxon>Agaricomycetes</taxon>
        <taxon>Russulales</taxon>
        <taxon>Russulaceae</taxon>
        <taxon>Russula</taxon>
    </lineage>
</organism>
<reference evidence="1" key="1">
    <citation type="submission" date="2021-03" db="EMBL/GenBank/DDBJ databases">
        <title>Evolutionary priming and transition to the ectomycorrhizal habit in an iconic lineage of mushroom-forming fungi: is preadaptation a requirement?</title>
        <authorList>
            <consortium name="DOE Joint Genome Institute"/>
            <person name="Looney B.P."/>
            <person name="Miyauchi S."/>
            <person name="Morin E."/>
            <person name="Drula E."/>
            <person name="Courty P.E."/>
            <person name="Chicoki N."/>
            <person name="Fauchery L."/>
            <person name="Kohler A."/>
            <person name="Kuo A."/>
            <person name="LaButti K."/>
            <person name="Pangilinan J."/>
            <person name="Lipzen A."/>
            <person name="Riley R."/>
            <person name="Andreopoulos W."/>
            <person name="He G."/>
            <person name="Johnson J."/>
            <person name="Barry K.W."/>
            <person name="Grigoriev I.V."/>
            <person name="Nagy L."/>
            <person name="Hibbett D."/>
            <person name="Henrissat B."/>
            <person name="Matheny P.B."/>
            <person name="Labbe J."/>
            <person name="Martin A.F."/>
        </authorList>
    </citation>
    <scope>NUCLEOTIDE SEQUENCE</scope>
    <source>
        <strain evidence="1">BPL698</strain>
    </source>
</reference>
<gene>
    <name evidence="1" type="ORF">F5148DRAFT_1213100</name>
</gene>
<evidence type="ECO:0000313" key="1">
    <source>
        <dbReference type="EMBL" id="KAI9462609.1"/>
    </source>
</evidence>
<sequence>MSNRVAKPSENWLSLQKRLHATAPSPALPRIKRQKSSPETPSASTSSNVVPSVSPSPAGDLFHHDDTVEALRSLILSPIPCSPDLPSKDRQPGPYIALDCEMVGVGPTGEESTLARVSVVNYFGTVLLDEFVRQKERVTDWRTQWSGIRARDMINAKHFEEVQRSVAELINGRILVGHAVQNDLKALMLSHSRAQIRDTQILAHRHGQSRSARPALRNLVRDMLGVKIQEGEHSSVTDARATMAIYRLHRSQWERGYAVIPIRSQEKVKEVSKGPRQRKSIRTKSVAKISMKASLLSEKRKGVSSGLSTVIRNRRNVRGGVGTKVKWWSQLAGTRDGSKGHISVVK</sequence>
<accession>A0ACC0U486</accession>